<proteinExistence type="predicted"/>
<dbReference type="PANTHER" id="PTHR23528">
    <property type="match status" value="1"/>
</dbReference>
<dbReference type="Pfam" id="PF07690">
    <property type="entry name" value="MFS_1"/>
    <property type="match status" value="1"/>
</dbReference>
<evidence type="ECO:0000313" key="9">
    <source>
        <dbReference type="Proteomes" id="UP000267017"/>
    </source>
</evidence>
<keyword evidence="9" id="KW-1185">Reference proteome</keyword>
<reference evidence="8 9" key="1">
    <citation type="submission" date="2018-11" db="EMBL/GenBank/DDBJ databases">
        <title>Genome sequencing of Paenibacillus sp. KCOM 3021 (= ChDC PVNT-B20).</title>
        <authorList>
            <person name="Kook J.-K."/>
            <person name="Park S.-N."/>
            <person name="Lim Y.K."/>
        </authorList>
    </citation>
    <scope>NUCLEOTIDE SEQUENCE [LARGE SCALE GENOMIC DNA]</scope>
    <source>
        <strain evidence="8 9">KCOM 3021</strain>
    </source>
</reference>
<sequence>MSETNIIGQVTTPLGRLTTGIIIGFGLMMLALLTPGILLLTFRMMDIDPDGYLNSYGLVAGIGAFFALIGNPIGGAVSDRTNVSFGRRRTWILFGALLGSAGLILVGFGTAIWQIIVGWSAAQFFFNFAMASYMALIPEQVKAEKQGTISGIIGLVGPAAASVGMVLMMVMTSVSADIKWSMLIILGLVGPVISLFLIKDGKVNIISAPKTKVNFIERVSRIYPSPRKFPSFSYAIIAKFFLMLGYGSASYLTVMLVSRMNYTQEEATQGLGVINIAMILAMALMSVVGGAWSDKVRKQKPFLYTSAAIMIMGILVFAFFPLFPAIVVAAIILGLGAGCFSAVDTALVARILPRKEDAAKDFGIMNVANTLPQSIVPALAPLIIGVVGWPSYFLTFGIFLIISMFCVKPLPEIGEFTDTNKATNEVN</sequence>
<evidence type="ECO:0000256" key="1">
    <source>
        <dbReference type="ARBA" id="ARBA00004651"/>
    </source>
</evidence>
<dbReference type="InterPro" id="IPR011701">
    <property type="entry name" value="MFS"/>
</dbReference>
<dbReference type="SUPFAM" id="SSF103473">
    <property type="entry name" value="MFS general substrate transporter"/>
    <property type="match status" value="1"/>
</dbReference>
<evidence type="ECO:0000256" key="2">
    <source>
        <dbReference type="ARBA" id="ARBA00022448"/>
    </source>
</evidence>
<dbReference type="PROSITE" id="PS50850">
    <property type="entry name" value="MFS"/>
    <property type="match status" value="1"/>
</dbReference>
<name>A0A3P3TZZ3_9BACL</name>
<feature type="transmembrane region" description="Helical" evidence="6">
    <location>
        <begin position="21"/>
        <end position="44"/>
    </location>
</feature>
<dbReference type="InterPro" id="IPR020846">
    <property type="entry name" value="MFS_dom"/>
</dbReference>
<feature type="transmembrane region" description="Helical" evidence="6">
    <location>
        <begin position="364"/>
        <end position="383"/>
    </location>
</feature>
<dbReference type="Gene3D" id="1.20.1250.20">
    <property type="entry name" value="MFS general substrate transporter like domains"/>
    <property type="match status" value="2"/>
</dbReference>
<evidence type="ECO:0000256" key="4">
    <source>
        <dbReference type="ARBA" id="ARBA00022989"/>
    </source>
</evidence>
<keyword evidence="3 6" id="KW-0812">Transmembrane</keyword>
<dbReference type="GO" id="GO:0022857">
    <property type="term" value="F:transmembrane transporter activity"/>
    <property type="evidence" value="ECO:0007669"/>
    <property type="project" value="InterPro"/>
</dbReference>
<accession>A0A3P3TZZ3</accession>
<comment type="subcellular location">
    <subcellularLocation>
        <location evidence="1">Cell membrane</location>
        <topology evidence="1">Multi-pass membrane protein</topology>
    </subcellularLocation>
</comment>
<feature type="transmembrane region" description="Helical" evidence="6">
    <location>
        <begin position="119"/>
        <end position="137"/>
    </location>
</feature>
<feature type="transmembrane region" description="Helical" evidence="6">
    <location>
        <begin position="389"/>
        <end position="407"/>
    </location>
</feature>
<dbReference type="Proteomes" id="UP000267017">
    <property type="component" value="Unassembled WGS sequence"/>
</dbReference>
<feature type="transmembrane region" description="Helical" evidence="6">
    <location>
        <begin position="180"/>
        <end position="198"/>
    </location>
</feature>
<comment type="caution">
    <text evidence="8">The sequence shown here is derived from an EMBL/GenBank/DDBJ whole genome shotgun (WGS) entry which is preliminary data.</text>
</comment>
<keyword evidence="5 6" id="KW-0472">Membrane</keyword>
<evidence type="ECO:0000259" key="7">
    <source>
        <dbReference type="PROSITE" id="PS50850"/>
    </source>
</evidence>
<keyword evidence="2" id="KW-0813">Transport</keyword>
<feature type="transmembrane region" description="Helical" evidence="6">
    <location>
        <begin position="149"/>
        <end position="174"/>
    </location>
</feature>
<dbReference type="PANTHER" id="PTHR23528:SF1">
    <property type="entry name" value="MAJOR FACILITATOR SUPERFAMILY (MFS) PROFILE DOMAIN-CONTAINING PROTEIN"/>
    <property type="match status" value="1"/>
</dbReference>
<protein>
    <submittedName>
        <fullName evidence="8">MFS transporter</fullName>
    </submittedName>
</protein>
<feature type="transmembrane region" description="Helical" evidence="6">
    <location>
        <begin position="302"/>
        <end position="320"/>
    </location>
</feature>
<dbReference type="OrthoDB" id="9764596at2"/>
<evidence type="ECO:0000313" key="8">
    <source>
        <dbReference type="EMBL" id="RRJ62848.1"/>
    </source>
</evidence>
<dbReference type="GO" id="GO:0005886">
    <property type="term" value="C:plasma membrane"/>
    <property type="evidence" value="ECO:0007669"/>
    <property type="project" value="UniProtKB-SubCell"/>
</dbReference>
<dbReference type="EMBL" id="RRCN01000001">
    <property type="protein sequence ID" value="RRJ62848.1"/>
    <property type="molecule type" value="Genomic_DNA"/>
</dbReference>
<keyword evidence="4 6" id="KW-1133">Transmembrane helix</keyword>
<feature type="transmembrane region" description="Helical" evidence="6">
    <location>
        <begin position="90"/>
        <end position="113"/>
    </location>
</feature>
<feature type="transmembrane region" description="Helical" evidence="6">
    <location>
        <begin position="326"/>
        <end position="352"/>
    </location>
</feature>
<feature type="transmembrane region" description="Helical" evidence="6">
    <location>
        <begin position="231"/>
        <end position="252"/>
    </location>
</feature>
<organism evidence="8 9">
    <name type="scientific">Paenibacillus oralis</name>
    <dbReference type="NCBI Taxonomy" id="2490856"/>
    <lineage>
        <taxon>Bacteria</taxon>
        <taxon>Bacillati</taxon>
        <taxon>Bacillota</taxon>
        <taxon>Bacilli</taxon>
        <taxon>Bacillales</taxon>
        <taxon>Paenibacillaceae</taxon>
        <taxon>Paenibacillus</taxon>
    </lineage>
</organism>
<feature type="transmembrane region" description="Helical" evidence="6">
    <location>
        <begin position="272"/>
        <end position="290"/>
    </location>
</feature>
<evidence type="ECO:0000256" key="6">
    <source>
        <dbReference type="SAM" id="Phobius"/>
    </source>
</evidence>
<dbReference type="RefSeq" id="WP_128630734.1">
    <property type="nucleotide sequence ID" value="NZ_RRCN01000001.1"/>
</dbReference>
<dbReference type="AlphaFoldDB" id="A0A3P3TZZ3"/>
<feature type="transmembrane region" description="Helical" evidence="6">
    <location>
        <begin position="56"/>
        <end position="78"/>
    </location>
</feature>
<gene>
    <name evidence="8" type="ORF">EHV15_07800</name>
</gene>
<evidence type="ECO:0000256" key="5">
    <source>
        <dbReference type="ARBA" id="ARBA00023136"/>
    </source>
</evidence>
<feature type="domain" description="Major facilitator superfamily (MFS) profile" evidence="7">
    <location>
        <begin position="231"/>
        <end position="427"/>
    </location>
</feature>
<dbReference type="InterPro" id="IPR036259">
    <property type="entry name" value="MFS_trans_sf"/>
</dbReference>
<evidence type="ECO:0000256" key="3">
    <source>
        <dbReference type="ARBA" id="ARBA00022692"/>
    </source>
</evidence>